<feature type="domain" description="WW" evidence="7">
    <location>
        <begin position="1"/>
        <end position="31"/>
    </location>
</feature>
<dbReference type="GO" id="GO:0045292">
    <property type="term" value="P:mRNA cis splicing, via spliceosome"/>
    <property type="evidence" value="ECO:0007669"/>
    <property type="project" value="InterPro"/>
</dbReference>
<dbReference type="FunFam" id="1.10.10.440:FF:000013">
    <property type="entry name" value="pre-mRNA-processing protein 40A isoform X1"/>
    <property type="match status" value="1"/>
</dbReference>
<dbReference type="PANTHER" id="PTHR11864:SF0">
    <property type="entry name" value="PRP40 PRE-MRNA PROCESSING FACTOR 40 HOMOLOG A (YEAST)"/>
    <property type="match status" value="1"/>
</dbReference>
<dbReference type="SMART" id="SM00456">
    <property type="entry name" value="WW"/>
    <property type="match status" value="2"/>
</dbReference>
<comment type="subcellular location">
    <subcellularLocation>
        <location evidence="1">Nucleus</location>
    </subcellularLocation>
</comment>
<dbReference type="InterPro" id="IPR036020">
    <property type="entry name" value="WW_dom_sf"/>
</dbReference>
<dbReference type="CDD" id="cd00201">
    <property type="entry name" value="WW"/>
    <property type="match status" value="2"/>
</dbReference>
<evidence type="ECO:0000256" key="3">
    <source>
        <dbReference type="ARBA" id="ARBA00022737"/>
    </source>
</evidence>
<dbReference type="AlphaFoldDB" id="A0A166HA98"/>
<dbReference type="Gene3D" id="2.20.70.10">
    <property type="match status" value="2"/>
</dbReference>
<keyword evidence="2" id="KW-0507">mRNA processing</keyword>
<accession>A0A166HA98</accession>
<name>A0A166HA98_9AGAM</name>
<feature type="compositionally biased region" description="Low complexity" evidence="6">
    <location>
        <begin position="735"/>
        <end position="745"/>
    </location>
</feature>
<evidence type="ECO:0008006" key="11">
    <source>
        <dbReference type="Google" id="ProtNLM"/>
    </source>
</evidence>
<organism evidence="9 10">
    <name type="scientific">Sistotremastrum suecicum HHB10207 ss-3</name>
    <dbReference type="NCBI Taxonomy" id="1314776"/>
    <lineage>
        <taxon>Eukaryota</taxon>
        <taxon>Fungi</taxon>
        <taxon>Dikarya</taxon>
        <taxon>Basidiomycota</taxon>
        <taxon>Agaricomycotina</taxon>
        <taxon>Agaricomycetes</taxon>
        <taxon>Sistotremastrales</taxon>
        <taxon>Sistotremastraceae</taxon>
        <taxon>Sistotremastrum</taxon>
    </lineage>
</organism>
<dbReference type="InterPro" id="IPR039726">
    <property type="entry name" value="Prp40-like"/>
</dbReference>
<sequence>MNTWTEHRDASGRLYWFNTSSKESVWDKPDALKSPFERALSQTQWKESESNGRKYYYHKDTKATCWEMPEEVKQALEKVEKEIKQTAPPAVPAPSARLVPPAFTEGGTLQGASSLSALPIGDLSASQSGLNGTDGALGRYTGGVAPVTPSPLPVRPHMPDDPVIPHNGFMSLEEGERAFFHLLRKAGVDATWTWEQTMRAIITDPLYKALNTLAEKKNAWQKYTEDLRKKEQEEKDSRLAKLRPALRNMLKGNPMVFHYTTFASADKLFAQHPIWQQARIESERKLIFEEYVGELQEREIAESREIRGRSLAKVVGLFKDLNVDVFTRWRTAYELVLSSDEYKNDPELQKLPDLDILLAFEDYSRVKEREFEETTRRNTLEKTATERKAREAFKALLQDLVLQKKIVAGSTWKSIYPVFAEDERYLNMLGNPGSNPLELFWDEVDKLDQVLDAKVARVLAKLKEKNFSVTESTTEEELRSVLDGENLSETSEDIAEIYRFLHDQILRQQREERKRQERKQRRLQDDLRYAMKRLDTAPDVDASYEDIVPLIEGLPEYSALEEDGRRAAFAKYVRRQKEKLREASEDGASTTSRRRKEPASRDRHDEDKEMDKEPLSEKDREREKERDRERDRDRDREKDRDKDRDYTSGRKRARPDDLDHHSHHKDYRERERDHSYRDRDRGGSRRDSHRDRDEKRSRSQRDYGRRDDRDWDRSGDYGRREAGDWDDKVKRVPRESSAAAETTSSKGAEPTKREETPEEGEI</sequence>
<gene>
    <name evidence="9" type="ORF">SISSUDRAFT_1125655</name>
</gene>
<evidence type="ECO:0000259" key="8">
    <source>
        <dbReference type="PROSITE" id="PS51676"/>
    </source>
</evidence>
<dbReference type="GO" id="GO:0005685">
    <property type="term" value="C:U1 snRNP"/>
    <property type="evidence" value="ECO:0007669"/>
    <property type="project" value="TreeGrafter"/>
</dbReference>
<dbReference type="InterPro" id="IPR001202">
    <property type="entry name" value="WW_dom"/>
</dbReference>
<dbReference type="GO" id="GO:0071004">
    <property type="term" value="C:U2-type prespliceosome"/>
    <property type="evidence" value="ECO:0007669"/>
    <property type="project" value="TreeGrafter"/>
</dbReference>
<dbReference type="GO" id="GO:0003723">
    <property type="term" value="F:RNA binding"/>
    <property type="evidence" value="ECO:0007669"/>
    <property type="project" value="TreeGrafter"/>
</dbReference>
<evidence type="ECO:0000256" key="6">
    <source>
        <dbReference type="SAM" id="MobiDB-lite"/>
    </source>
</evidence>
<dbReference type="PROSITE" id="PS50020">
    <property type="entry name" value="WW_DOMAIN_2"/>
    <property type="match status" value="2"/>
</dbReference>
<dbReference type="Gene3D" id="1.10.10.440">
    <property type="entry name" value="FF domain"/>
    <property type="match status" value="4"/>
</dbReference>
<dbReference type="OrthoDB" id="187617at2759"/>
<dbReference type="Pfam" id="PF00397">
    <property type="entry name" value="WW"/>
    <property type="match status" value="1"/>
</dbReference>
<dbReference type="PROSITE" id="PS51676">
    <property type="entry name" value="FF"/>
    <property type="match status" value="1"/>
</dbReference>
<dbReference type="PROSITE" id="PS01159">
    <property type="entry name" value="WW_DOMAIN_1"/>
    <property type="match status" value="1"/>
</dbReference>
<dbReference type="Pfam" id="PF01846">
    <property type="entry name" value="FF"/>
    <property type="match status" value="2"/>
</dbReference>
<dbReference type="Proteomes" id="UP000076798">
    <property type="component" value="Unassembled WGS sequence"/>
</dbReference>
<evidence type="ECO:0000259" key="7">
    <source>
        <dbReference type="PROSITE" id="PS50020"/>
    </source>
</evidence>
<evidence type="ECO:0000256" key="1">
    <source>
        <dbReference type="ARBA" id="ARBA00004123"/>
    </source>
</evidence>
<reference evidence="9 10" key="1">
    <citation type="journal article" date="2016" name="Mol. Biol. Evol.">
        <title>Comparative Genomics of Early-Diverging Mushroom-Forming Fungi Provides Insights into the Origins of Lignocellulose Decay Capabilities.</title>
        <authorList>
            <person name="Nagy L.G."/>
            <person name="Riley R."/>
            <person name="Tritt A."/>
            <person name="Adam C."/>
            <person name="Daum C."/>
            <person name="Floudas D."/>
            <person name="Sun H."/>
            <person name="Yadav J.S."/>
            <person name="Pangilinan J."/>
            <person name="Larsson K.H."/>
            <person name="Matsuura K."/>
            <person name="Barry K."/>
            <person name="Labutti K."/>
            <person name="Kuo R."/>
            <person name="Ohm R.A."/>
            <person name="Bhattacharya S.S."/>
            <person name="Shirouzu T."/>
            <person name="Yoshinaga Y."/>
            <person name="Martin F.M."/>
            <person name="Grigoriev I.V."/>
            <person name="Hibbett D.S."/>
        </authorList>
    </citation>
    <scope>NUCLEOTIDE SEQUENCE [LARGE SCALE GENOMIC DNA]</scope>
    <source>
        <strain evidence="9 10">HHB10207 ss-3</strain>
    </source>
</reference>
<feature type="region of interest" description="Disordered" evidence="6">
    <location>
        <begin position="578"/>
        <end position="762"/>
    </location>
</feature>
<dbReference type="EMBL" id="KV428013">
    <property type="protein sequence ID" value="KZT42499.1"/>
    <property type="molecule type" value="Genomic_DNA"/>
</dbReference>
<feature type="compositionally biased region" description="Basic and acidic residues" evidence="6">
    <location>
        <begin position="597"/>
        <end position="734"/>
    </location>
</feature>
<evidence type="ECO:0000256" key="4">
    <source>
        <dbReference type="ARBA" id="ARBA00023187"/>
    </source>
</evidence>
<keyword evidence="4" id="KW-0508">mRNA splicing</keyword>
<evidence type="ECO:0000256" key="5">
    <source>
        <dbReference type="ARBA" id="ARBA00023242"/>
    </source>
</evidence>
<proteinExistence type="predicted"/>
<keyword evidence="10" id="KW-1185">Reference proteome</keyword>
<dbReference type="PANTHER" id="PTHR11864">
    <property type="entry name" value="PRE-MRNA-PROCESSING PROTEIN PRP40"/>
    <property type="match status" value="1"/>
</dbReference>
<dbReference type="SUPFAM" id="SSF81698">
    <property type="entry name" value="FF domain"/>
    <property type="match status" value="5"/>
</dbReference>
<dbReference type="SMART" id="SM00441">
    <property type="entry name" value="FF"/>
    <property type="match status" value="3"/>
</dbReference>
<evidence type="ECO:0000256" key="2">
    <source>
        <dbReference type="ARBA" id="ARBA00022664"/>
    </source>
</evidence>
<feature type="domain" description="FF" evidence="8">
    <location>
        <begin position="385"/>
        <end position="446"/>
    </location>
</feature>
<keyword evidence="3" id="KW-0677">Repeat</keyword>
<protein>
    <recommendedName>
        <fullName evidence="11">Formin binding protein</fullName>
    </recommendedName>
</protein>
<dbReference type="SUPFAM" id="SSF51045">
    <property type="entry name" value="WW domain"/>
    <property type="match status" value="2"/>
</dbReference>
<dbReference type="STRING" id="1314776.A0A166HA98"/>
<keyword evidence="5" id="KW-0539">Nucleus</keyword>
<evidence type="ECO:0000313" key="10">
    <source>
        <dbReference type="Proteomes" id="UP000076798"/>
    </source>
</evidence>
<dbReference type="InterPro" id="IPR036517">
    <property type="entry name" value="FF_domain_sf"/>
</dbReference>
<dbReference type="InterPro" id="IPR002713">
    <property type="entry name" value="FF_domain"/>
</dbReference>
<feature type="domain" description="WW" evidence="7">
    <location>
        <begin position="45"/>
        <end position="71"/>
    </location>
</feature>
<evidence type="ECO:0000313" key="9">
    <source>
        <dbReference type="EMBL" id="KZT42499.1"/>
    </source>
</evidence>